<dbReference type="PANTHER" id="PTHR43249:SF1">
    <property type="entry name" value="D-GLUCOSIDE 3-DEHYDROGENASE"/>
    <property type="match status" value="1"/>
</dbReference>
<dbReference type="Proteomes" id="UP001157161">
    <property type="component" value="Unassembled WGS sequence"/>
</dbReference>
<keyword evidence="1" id="KW-0520">NAD</keyword>
<dbReference type="InterPro" id="IPR052515">
    <property type="entry name" value="Gfo/Idh/MocA_Oxidoreductase"/>
</dbReference>
<dbReference type="PANTHER" id="PTHR43249">
    <property type="entry name" value="UDP-N-ACETYL-2-AMINO-2-DEOXY-D-GLUCURONATE OXIDASE"/>
    <property type="match status" value="1"/>
</dbReference>
<proteinExistence type="predicted"/>
<gene>
    <name evidence="4" type="ORF">GCM10025875_25470</name>
</gene>
<dbReference type="Gene3D" id="3.30.360.10">
    <property type="entry name" value="Dihydrodipicolinate Reductase, domain 2"/>
    <property type="match status" value="1"/>
</dbReference>
<evidence type="ECO:0000313" key="5">
    <source>
        <dbReference type="Proteomes" id="UP001157161"/>
    </source>
</evidence>
<reference evidence="4" key="1">
    <citation type="journal article" date="2014" name="Int. J. Syst. Evol. Microbiol.">
        <title>Complete genome sequence of Corynebacterium casei LMG S-19264T (=DSM 44701T), isolated from a smear-ripened cheese.</title>
        <authorList>
            <consortium name="US DOE Joint Genome Institute (JGI-PGF)"/>
            <person name="Walter F."/>
            <person name="Albersmeier A."/>
            <person name="Kalinowski J."/>
            <person name="Ruckert C."/>
        </authorList>
    </citation>
    <scope>NUCLEOTIDE SEQUENCE</scope>
    <source>
        <strain evidence="4">NBRC 112290</strain>
    </source>
</reference>
<dbReference type="SUPFAM" id="SSF55347">
    <property type="entry name" value="Glyceraldehyde-3-phosphate dehydrogenase-like, C-terminal domain"/>
    <property type="match status" value="1"/>
</dbReference>
<evidence type="ECO:0000313" key="4">
    <source>
        <dbReference type="EMBL" id="GMA32555.1"/>
    </source>
</evidence>
<dbReference type="InterPro" id="IPR055170">
    <property type="entry name" value="GFO_IDH_MocA-like_dom"/>
</dbReference>
<dbReference type="RefSeq" id="WP_284251230.1">
    <property type="nucleotide sequence ID" value="NZ_BSUM01000001.1"/>
</dbReference>
<keyword evidence="5" id="KW-1185">Reference proteome</keyword>
<comment type="caution">
    <text evidence="4">The sequence shown here is derived from an EMBL/GenBank/DDBJ whole genome shotgun (WGS) entry which is preliminary data.</text>
</comment>
<dbReference type="Pfam" id="PF22725">
    <property type="entry name" value="GFO_IDH_MocA_C3"/>
    <property type="match status" value="1"/>
</dbReference>
<dbReference type="EMBL" id="BSUM01000001">
    <property type="protein sequence ID" value="GMA32555.1"/>
    <property type="molecule type" value="Genomic_DNA"/>
</dbReference>
<name>A0AA37XH09_9MICO</name>
<dbReference type="Pfam" id="PF01408">
    <property type="entry name" value="GFO_IDH_MocA"/>
    <property type="match status" value="1"/>
</dbReference>
<dbReference type="Gene3D" id="3.40.50.720">
    <property type="entry name" value="NAD(P)-binding Rossmann-like Domain"/>
    <property type="match status" value="1"/>
</dbReference>
<protein>
    <submittedName>
        <fullName evidence="4">Dehydrogenase</fullName>
    </submittedName>
</protein>
<reference evidence="4" key="2">
    <citation type="submission" date="2023-02" db="EMBL/GenBank/DDBJ databases">
        <authorList>
            <person name="Sun Q."/>
            <person name="Mori K."/>
        </authorList>
    </citation>
    <scope>NUCLEOTIDE SEQUENCE</scope>
    <source>
        <strain evidence="4">NBRC 112290</strain>
    </source>
</reference>
<dbReference type="GO" id="GO:0000166">
    <property type="term" value="F:nucleotide binding"/>
    <property type="evidence" value="ECO:0007669"/>
    <property type="project" value="InterPro"/>
</dbReference>
<dbReference type="InterPro" id="IPR036291">
    <property type="entry name" value="NAD(P)-bd_dom_sf"/>
</dbReference>
<dbReference type="InterPro" id="IPR000683">
    <property type="entry name" value="Gfo/Idh/MocA-like_OxRdtase_N"/>
</dbReference>
<evidence type="ECO:0000259" key="3">
    <source>
        <dbReference type="Pfam" id="PF22725"/>
    </source>
</evidence>
<sequence>MTGSVRAAVVGCGDVSIVHLRAIAEREGSELVGVADVDTGRREAASRTWSVPGFAGVEELVAAVRPDVVHVCTPHHQHAPVAVAALQADVSVLIEKPLADSLEAAHRIAAAERRSRGKLAVCFQNRYNRPVRALAERLRSGDLGPVLGASAQVLWRRTGEYYRARPWRGTWAGGGGGLLMNQAIHTLDLLQWLLPPVEARSGSAATRSLSQHIEVEDTAELSLTHRGGARSTLFATLGHARNAPVRLEVVTRDAVAVLQEDLRIEHADGTAEVVLDDAPRHAGRSYWGASHALLIDDFHAGLDAAAPFWIGLDAGIDTLATIAAVYAASFPERGGTLRKDIS</sequence>
<dbReference type="SUPFAM" id="SSF51735">
    <property type="entry name" value="NAD(P)-binding Rossmann-fold domains"/>
    <property type="match status" value="1"/>
</dbReference>
<accession>A0AA37XH09</accession>
<evidence type="ECO:0000259" key="2">
    <source>
        <dbReference type="Pfam" id="PF01408"/>
    </source>
</evidence>
<feature type="domain" description="GFO/IDH/MocA-like oxidoreductase" evidence="3">
    <location>
        <begin position="131"/>
        <end position="252"/>
    </location>
</feature>
<dbReference type="AlphaFoldDB" id="A0AA37XH09"/>
<evidence type="ECO:0000256" key="1">
    <source>
        <dbReference type="ARBA" id="ARBA00023027"/>
    </source>
</evidence>
<feature type="domain" description="Gfo/Idh/MocA-like oxidoreductase N-terminal" evidence="2">
    <location>
        <begin position="6"/>
        <end position="121"/>
    </location>
</feature>
<organism evidence="4 5">
    <name type="scientific">Litorihabitans aurantiacus</name>
    <dbReference type="NCBI Taxonomy" id="1930061"/>
    <lineage>
        <taxon>Bacteria</taxon>
        <taxon>Bacillati</taxon>
        <taxon>Actinomycetota</taxon>
        <taxon>Actinomycetes</taxon>
        <taxon>Micrococcales</taxon>
        <taxon>Beutenbergiaceae</taxon>
        <taxon>Litorihabitans</taxon>
    </lineage>
</organism>